<protein>
    <recommendedName>
        <fullName evidence="4">Odorant receptor</fullName>
    </recommendedName>
</protein>
<organism evidence="2 3">
    <name type="scientific">Orbilia brochopaga</name>
    <dbReference type="NCBI Taxonomy" id="3140254"/>
    <lineage>
        <taxon>Eukaryota</taxon>
        <taxon>Fungi</taxon>
        <taxon>Dikarya</taxon>
        <taxon>Ascomycota</taxon>
        <taxon>Pezizomycotina</taxon>
        <taxon>Orbiliomycetes</taxon>
        <taxon>Orbiliales</taxon>
        <taxon>Orbiliaceae</taxon>
        <taxon>Orbilia</taxon>
    </lineage>
</organism>
<evidence type="ECO:0000313" key="3">
    <source>
        <dbReference type="Proteomes" id="UP001375240"/>
    </source>
</evidence>
<gene>
    <name evidence="2" type="ORF">TWF696_001591</name>
</gene>
<comment type="caution">
    <text evidence="2">The sequence shown here is derived from an EMBL/GenBank/DDBJ whole genome shotgun (WGS) entry which is preliminary data.</text>
</comment>
<dbReference type="Proteomes" id="UP001375240">
    <property type="component" value="Unassembled WGS sequence"/>
</dbReference>
<dbReference type="EMBL" id="JAVHNQ010000010">
    <property type="protein sequence ID" value="KAK6338120.1"/>
    <property type="molecule type" value="Genomic_DNA"/>
</dbReference>
<dbReference type="AlphaFoldDB" id="A0AAV9U948"/>
<sequence>MYAAIFTSMVRFSSDIFVSLYLQALSLATAFMYFLPHLKDWEPFKIDALGLITIVGTVEVDRAVGRLVRSAYAEFAPLLGAYTVASNQITETIPGFTLYNITDGIKATDLTGWFTRWLTCQPLKYNATVITTTISPAIPLRGKLRRWTFGAIHIILMLGIMALAGVIDDWWGFMNGASILLSVLVRYTIVELNRRAIDTAALKALEESDEDVKILVTLPNGKAVTIHTRRKILLYCLLTNPRPAYPTVYKIAQFIGWTAFGCHIVSLGMSTLILQILTVVLLAGSTVLVTYRVGDDEGRISRHLVLNCINEDGQPDFRAYAYARFKLTEKEEESMQLWNLFPHKSNEKWWSRYIDCKGDISKFKNWDRILSFS</sequence>
<keyword evidence="3" id="KW-1185">Reference proteome</keyword>
<keyword evidence="1" id="KW-1133">Transmembrane helix</keyword>
<evidence type="ECO:0008006" key="4">
    <source>
        <dbReference type="Google" id="ProtNLM"/>
    </source>
</evidence>
<feature type="transmembrane region" description="Helical" evidence="1">
    <location>
        <begin position="170"/>
        <end position="189"/>
    </location>
</feature>
<accession>A0AAV9U948</accession>
<evidence type="ECO:0000313" key="2">
    <source>
        <dbReference type="EMBL" id="KAK6338120.1"/>
    </source>
</evidence>
<reference evidence="2 3" key="1">
    <citation type="submission" date="2019-10" db="EMBL/GenBank/DDBJ databases">
        <authorList>
            <person name="Palmer J.M."/>
        </authorList>
    </citation>
    <scope>NUCLEOTIDE SEQUENCE [LARGE SCALE GENOMIC DNA]</scope>
    <source>
        <strain evidence="2 3">TWF696</strain>
    </source>
</reference>
<proteinExistence type="predicted"/>
<name>A0AAV9U948_9PEZI</name>
<evidence type="ECO:0000256" key="1">
    <source>
        <dbReference type="SAM" id="Phobius"/>
    </source>
</evidence>
<feature type="transmembrane region" description="Helical" evidence="1">
    <location>
        <begin position="16"/>
        <end position="35"/>
    </location>
</feature>
<feature type="transmembrane region" description="Helical" evidence="1">
    <location>
        <begin position="247"/>
        <end position="266"/>
    </location>
</feature>
<keyword evidence="1" id="KW-0472">Membrane</keyword>
<keyword evidence="1" id="KW-0812">Transmembrane</keyword>
<feature type="transmembrane region" description="Helical" evidence="1">
    <location>
        <begin position="147"/>
        <end position="164"/>
    </location>
</feature>
<feature type="transmembrane region" description="Helical" evidence="1">
    <location>
        <begin position="272"/>
        <end position="293"/>
    </location>
</feature>